<gene>
    <name evidence="1" type="ORF">LCGC14_1268830</name>
</gene>
<organism evidence="1">
    <name type="scientific">marine sediment metagenome</name>
    <dbReference type="NCBI Taxonomy" id="412755"/>
    <lineage>
        <taxon>unclassified sequences</taxon>
        <taxon>metagenomes</taxon>
        <taxon>ecological metagenomes</taxon>
    </lineage>
</organism>
<dbReference type="EMBL" id="LAZR01007099">
    <property type="protein sequence ID" value="KKM87458.1"/>
    <property type="molecule type" value="Genomic_DNA"/>
</dbReference>
<evidence type="ECO:0000313" key="1">
    <source>
        <dbReference type="EMBL" id="KKM87458.1"/>
    </source>
</evidence>
<protein>
    <submittedName>
        <fullName evidence="1">Uncharacterized protein</fullName>
    </submittedName>
</protein>
<name>A0A0F9L0K4_9ZZZZ</name>
<proteinExistence type="predicted"/>
<comment type="caution">
    <text evidence="1">The sequence shown here is derived from an EMBL/GenBank/DDBJ whole genome shotgun (WGS) entry which is preliminary data.</text>
</comment>
<reference evidence="1" key="1">
    <citation type="journal article" date="2015" name="Nature">
        <title>Complex archaea that bridge the gap between prokaryotes and eukaryotes.</title>
        <authorList>
            <person name="Spang A."/>
            <person name="Saw J.H."/>
            <person name="Jorgensen S.L."/>
            <person name="Zaremba-Niedzwiedzka K."/>
            <person name="Martijn J."/>
            <person name="Lind A.E."/>
            <person name="van Eijk R."/>
            <person name="Schleper C."/>
            <person name="Guy L."/>
            <person name="Ettema T.J."/>
        </authorList>
    </citation>
    <scope>NUCLEOTIDE SEQUENCE</scope>
</reference>
<sequence length="83" mass="9810">MSMDFPDRKSLINAASVHKFRMMYRDETEAKYREELANHVFNIDKIESGEIRYGVGWDRWTDGQKSAELKRIGLGNWKGQRLM</sequence>
<dbReference type="AlphaFoldDB" id="A0A0F9L0K4"/>
<accession>A0A0F9L0K4</accession>